<feature type="transmembrane region" description="Helical" evidence="1">
    <location>
        <begin position="129"/>
        <end position="153"/>
    </location>
</feature>
<proteinExistence type="predicted"/>
<dbReference type="EMBL" id="FOFU01000006">
    <property type="protein sequence ID" value="SEQ56573.1"/>
    <property type="molecule type" value="Genomic_DNA"/>
</dbReference>
<evidence type="ECO:0000313" key="3">
    <source>
        <dbReference type="Proteomes" id="UP000182360"/>
    </source>
</evidence>
<dbReference type="AlphaFoldDB" id="A0A1H9H2S8"/>
<keyword evidence="3" id="KW-1185">Reference proteome</keyword>
<sequence length="160" mass="18812">MFHLVGKWSITPKDGVAEKFDVNHNKKWNIFFGILEFSNAYMLIKMIINLFKSFSKGAETNPNIPLLFKVLPYLELILIISIFVTGILYFCNKLIAYKIYFVQFFFRLLFFIPSFGLLLKLRVFISNSVFINVMNVVCVILEVCRFVVTIFIVHESRRYV</sequence>
<keyword evidence="1" id="KW-1133">Transmembrane helix</keyword>
<accession>A0A1H9H2S8</accession>
<keyword evidence="1" id="KW-0812">Transmembrane</keyword>
<feature type="transmembrane region" description="Helical" evidence="1">
    <location>
        <begin position="104"/>
        <end position="123"/>
    </location>
</feature>
<name>A0A1H9H2S8_9SPIR</name>
<keyword evidence="1" id="KW-0472">Membrane</keyword>
<dbReference type="RefSeq" id="WP_074644002.1">
    <property type="nucleotide sequence ID" value="NZ_FOFU01000006.1"/>
</dbReference>
<evidence type="ECO:0000256" key="1">
    <source>
        <dbReference type="SAM" id="Phobius"/>
    </source>
</evidence>
<dbReference type="Proteomes" id="UP000182360">
    <property type="component" value="Unassembled WGS sequence"/>
</dbReference>
<protein>
    <submittedName>
        <fullName evidence="2">Uncharacterized protein</fullName>
    </submittedName>
</protein>
<reference evidence="2 3" key="1">
    <citation type="submission" date="2016-10" db="EMBL/GenBank/DDBJ databases">
        <authorList>
            <person name="de Groot N.N."/>
        </authorList>
    </citation>
    <scope>NUCLEOTIDE SEQUENCE [LARGE SCALE GENOMIC DNA]</scope>
    <source>
        <strain evidence="2 3">B25</strain>
    </source>
</reference>
<organism evidence="2 3">
    <name type="scientific">Treponema bryantii</name>
    <dbReference type="NCBI Taxonomy" id="163"/>
    <lineage>
        <taxon>Bacteria</taxon>
        <taxon>Pseudomonadati</taxon>
        <taxon>Spirochaetota</taxon>
        <taxon>Spirochaetia</taxon>
        <taxon>Spirochaetales</taxon>
        <taxon>Treponemataceae</taxon>
        <taxon>Treponema</taxon>
    </lineage>
</organism>
<gene>
    <name evidence="2" type="ORF">SAMN04487977_10623</name>
</gene>
<evidence type="ECO:0000313" key="2">
    <source>
        <dbReference type="EMBL" id="SEQ56573.1"/>
    </source>
</evidence>
<feature type="transmembrane region" description="Helical" evidence="1">
    <location>
        <begin position="71"/>
        <end position="92"/>
    </location>
</feature>
<feature type="transmembrane region" description="Helical" evidence="1">
    <location>
        <begin position="28"/>
        <end position="51"/>
    </location>
</feature>